<organism evidence="1 2">
    <name type="scientific">Parascaris univalens</name>
    <name type="common">Nematode worm</name>
    <dbReference type="NCBI Taxonomy" id="6257"/>
    <lineage>
        <taxon>Eukaryota</taxon>
        <taxon>Metazoa</taxon>
        <taxon>Ecdysozoa</taxon>
        <taxon>Nematoda</taxon>
        <taxon>Chromadorea</taxon>
        <taxon>Rhabditida</taxon>
        <taxon>Spirurina</taxon>
        <taxon>Ascaridomorpha</taxon>
        <taxon>Ascaridoidea</taxon>
        <taxon>Ascarididae</taxon>
        <taxon>Parascaris</taxon>
    </lineage>
</organism>
<reference evidence="2" key="1">
    <citation type="submission" date="2022-11" db="UniProtKB">
        <authorList>
            <consortium name="WormBaseParasite"/>
        </authorList>
    </citation>
    <scope>IDENTIFICATION</scope>
</reference>
<keyword evidence="1" id="KW-1185">Reference proteome</keyword>
<evidence type="ECO:0000313" key="2">
    <source>
        <dbReference type="WBParaSite" id="PgR004_g076_t02"/>
    </source>
</evidence>
<proteinExistence type="predicted"/>
<accession>A0A915AEL4</accession>
<dbReference type="WBParaSite" id="PgR004_g076_t02">
    <property type="protein sequence ID" value="PgR004_g076_t02"/>
    <property type="gene ID" value="PgR004_g076"/>
</dbReference>
<protein>
    <submittedName>
        <fullName evidence="2">Secreted protein</fullName>
    </submittedName>
</protein>
<evidence type="ECO:0000313" key="1">
    <source>
        <dbReference type="Proteomes" id="UP000887569"/>
    </source>
</evidence>
<name>A0A915AEL4_PARUN</name>
<sequence length="58" mass="6603">MQLFCFFLCEGVSYSSFQLVVKVVLHSTFVIDCVTVSAPSLKIRAIRVTVVLEFVRLY</sequence>
<dbReference type="Proteomes" id="UP000887569">
    <property type="component" value="Unplaced"/>
</dbReference>
<dbReference type="AlphaFoldDB" id="A0A915AEL4"/>